<gene>
    <name evidence="2" type="ORF">glysoja_042394</name>
</gene>
<name>A0A0B2P9T8_GLYSO</name>
<dbReference type="PANTHER" id="PTHR46328:SF26">
    <property type="entry name" value="FAR1 DNA-BINDING DOMAIN PROTEIN"/>
    <property type="match status" value="1"/>
</dbReference>
<feature type="compositionally biased region" description="Acidic residues" evidence="1">
    <location>
        <begin position="29"/>
        <end position="65"/>
    </location>
</feature>
<dbReference type="EMBL" id="KN667692">
    <property type="protein sequence ID" value="KHN06125.1"/>
    <property type="molecule type" value="Genomic_DNA"/>
</dbReference>
<sequence>MHEVGDDLDDIMSELESTDNFRSFVNGDGDNDVTEVYENDDDDQHDVRVEDEEEVDSELQNDDDGDYDDFWIPGLSKEECISIDSMVDIRQFDMKEISDEVVGRLDFGDLELAYQFYCWYAKISGFSVRNSHIVRNTCMETLQQTFVCSCAGYRRFSTSDTRIR</sequence>
<proteinExistence type="predicted"/>
<dbReference type="Proteomes" id="UP000053555">
    <property type="component" value="Unassembled WGS sequence"/>
</dbReference>
<accession>A0A0B2P9T8</accession>
<feature type="region of interest" description="Disordered" evidence="1">
    <location>
        <begin position="19"/>
        <end position="65"/>
    </location>
</feature>
<dbReference type="AlphaFoldDB" id="A0A0B2P9T8"/>
<organism evidence="2">
    <name type="scientific">Glycine soja</name>
    <name type="common">Wild soybean</name>
    <dbReference type="NCBI Taxonomy" id="3848"/>
    <lineage>
        <taxon>Eukaryota</taxon>
        <taxon>Viridiplantae</taxon>
        <taxon>Streptophyta</taxon>
        <taxon>Embryophyta</taxon>
        <taxon>Tracheophyta</taxon>
        <taxon>Spermatophyta</taxon>
        <taxon>Magnoliopsida</taxon>
        <taxon>eudicotyledons</taxon>
        <taxon>Gunneridae</taxon>
        <taxon>Pentapetalae</taxon>
        <taxon>rosids</taxon>
        <taxon>fabids</taxon>
        <taxon>Fabales</taxon>
        <taxon>Fabaceae</taxon>
        <taxon>Papilionoideae</taxon>
        <taxon>50 kb inversion clade</taxon>
        <taxon>NPAAA clade</taxon>
        <taxon>indigoferoid/millettioid clade</taxon>
        <taxon>Phaseoleae</taxon>
        <taxon>Glycine</taxon>
        <taxon>Glycine subgen. Soja</taxon>
    </lineage>
</organism>
<evidence type="ECO:0000313" key="2">
    <source>
        <dbReference type="EMBL" id="KHN06125.1"/>
    </source>
</evidence>
<evidence type="ECO:0008006" key="3">
    <source>
        <dbReference type="Google" id="ProtNLM"/>
    </source>
</evidence>
<dbReference type="PANTHER" id="PTHR46328">
    <property type="entry name" value="FAR-RED IMPAIRED RESPONSIVE (FAR1) FAMILY PROTEIN-RELATED"/>
    <property type="match status" value="1"/>
</dbReference>
<protein>
    <recommendedName>
        <fullName evidence="3">FAR1 domain-containing protein</fullName>
    </recommendedName>
</protein>
<evidence type="ECO:0000256" key="1">
    <source>
        <dbReference type="SAM" id="MobiDB-lite"/>
    </source>
</evidence>
<reference evidence="2" key="1">
    <citation type="submission" date="2014-07" db="EMBL/GenBank/DDBJ databases">
        <title>Identification of a novel salt tolerance gene in wild soybean by whole-genome sequencing.</title>
        <authorList>
            <person name="Lam H.-M."/>
            <person name="Qi X."/>
            <person name="Li M.-W."/>
            <person name="Liu X."/>
            <person name="Xie M."/>
            <person name="Ni M."/>
            <person name="Xu X."/>
        </authorList>
    </citation>
    <scope>NUCLEOTIDE SEQUENCE [LARGE SCALE GENOMIC DNA]</scope>
    <source>
        <tissue evidence="2">Root</tissue>
    </source>
</reference>